<keyword evidence="2" id="KW-1133">Transmembrane helix</keyword>
<feature type="transmembrane region" description="Helical" evidence="2">
    <location>
        <begin position="7"/>
        <end position="30"/>
    </location>
</feature>
<protein>
    <submittedName>
        <fullName evidence="3">Dual specificity protein phosphatase, putative</fullName>
    </submittedName>
</protein>
<name>A0A0S4IK07_BODSA</name>
<proteinExistence type="predicted"/>
<dbReference type="EMBL" id="CYKH01000221">
    <property type="protein sequence ID" value="CUE98120.1"/>
    <property type="molecule type" value="Genomic_DNA"/>
</dbReference>
<evidence type="ECO:0000256" key="1">
    <source>
        <dbReference type="SAM" id="MobiDB-lite"/>
    </source>
</evidence>
<keyword evidence="2" id="KW-0472">Membrane</keyword>
<dbReference type="VEuPathDB" id="TriTrypDB:BSAL_57910"/>
<evidence type="ECO:0000313" key="3">
    <source>
        <dbReference type="EMBL" id="CUE98120.1"/>
    </source>
</evidence>
<keyword evidence="2" id="KW-0812">Transmembrane</keyword>
<accession>A0A0S4IK07</accession>
<reference evidence="4" key="1">
    <citation type="submission" date="2015-09" db="EMBL/GenBank/DDBJ databases">
        <authorList>
            <consortium name="Pathogen Informatics"/>
        </authorList>
    </citation>
    <scope>NUCLEOTIDE SEQUENCE [LARGE SCALE GENOMIC DNA]</scope>
    <source>
        <strain evidence="4">Lake Konstanz</strain>
    </source>
</reference>
<feature type="compositionally biased region" description="Pro residues" evidence="1">
    <location>
        <begin position="120"/>
        <end position="129"/>
    </location>
</feature>
<feature type="region of interest" description="Disordered" evidence="1">
    <location>
        <begin position="120"/>
        <end position="141"/>
    </location>
</feature>
<evidence type="ECO:0000256" key="2">
    <source>
        <dbReference type="SAM" id="Phobius"/>
    </source>
</evidence>
<dbReference type="AlphaFoldDB" id="A0A0S4IK07"/>
<keyword evidence="4" id="KW-1185">Reference proteome</keyword>
<dbReference type="Proteomes" id="UP000051952">
    <property type="component" value="Unassembled WGS sequence"/>
</dbReference>
<sequence length="318" mass="34240">MRVPDSIHVVFSFPIISSFAQFAVGFIPWAQLDEAVPSAVSSAGEARDAVKRLRALSRRWFLVARWDGAVGAVGMNKLKRWTSCTADPTAPSYLQALGDDIEVDVLEAMEQLEDALNAIPPPSSPLPPPHCEEEKQQEESPFMNGDGDGLLKRIQEEVVGPIWTAAQHTLLSADLDVPPVAGYGDGGTSARAAITEMIREKIASAVVAFVDMHRSELDYIQRTISLLPRGGNGSPLAAAGRRSTSVEGSSSLSDSIGAMPPPVQYVRENSSSRLSFSVSSSGELDDARLLGADSWQLWLQERRQLLKSDVLSMLGPAS</sequence>
<evidence type="ECO:0000313" key="4">
    <source>
        <dbReference type="Proteomes" id="UP000051952"/>
    </source>
</evidence>
<organism evidence="3 4">
    <name type="scientific">Bodo saltans</name>
    <name type="common">Flagellated protozoan</name>
    <dbReference type="NCBI Taxonomy" id="75058"/>
    <lineage>
        <taxon>Eukaryota</taxon>
        <taxon>Discoba</taxon>
        <taxon>Euglenozoa</taxon>
        <taxon>Kinetoplastea</taxon>
        <taxon>Metakinetoplastina</taxon>
        <taxon>Eubodonida</taxon>
        <taxon>Bodonidae</taxon>
        <taxon>Bodo</taxon>
    </lineage>
</organism>
<feature type="compositionally biased region" description="Polar residues" evidence="1">
    <location>
        <begin position="242"/>
        <end position="254"/>
    </location>
</feature>
<feature type="region of interest" description="Disordered" evidence="1">
    <location>
        <begin position="231"/>
        <end position="261"/>
    </location>
</feature>
<gene>
    <name evidence="3" type="ORF">BSAL_57910</name>
</gene>